<keyword evidence="9" id="KW-0443">Lipid metabolism</keyword>
<evidence type="ECO:0000256" key="3">
    <source>
        <dbReference type="ARBA" id="ARBA00007005"/>
    </source>
</evidence>
<feature type="compositionally biased region" description="Basic and acidic residues" evidence="13">
    <location>
        <begin position="1"/>
        <end position="11"/>
    </location>
</feature>
<dbReference type="Gene3D" id="3.90.226.10">
    <property type="entry name" value="2-enoyl-CoA Hydratase, Chain A, domain 1"/>
    <property type="match status" value="1"/>
</dbReference>
<dbReference type="InterPro" id="IPR029045">
    <property type="entry name" value="ClpP/crotonase-like_dom_sf"/>
</dbReference>
<dbReference type="GO" id="GO:0016509">
    <property type="term" value="F:long-chain (3S)-3-hydroxyacyl-CoA dehydrogenase (NAD+) activity"/>
    <property type="evidence" value="ECO:0007669"/>
    <property type="project" value="TreeGrafter"/>
</dbReference>
<comment type="pathway">
    <text evidence="2">Lipid metabolism; butanoate metabolism.</text>
</comment>
<evidence type="ECO:0000259" key="15">
    <source>
        <dbReference type="Pfam" id="PF02737"/>
    </source>
</evidence>
<feature type="region of interest" description="Disordered" evidence="13">
    <location>
        <begin position="1"/>
        <end position="20"/>
    </location>
</feature>
<organism evidence="16 17">
    <name type="scientific">Streptomyces marincola</name>
    <dbReference type="NCBI Taxonomy" id="2878388"/>
    <lineage>
        <taxon>Bacteria</taxon>
        <taxon>Bacillati</taxon>
        <taxon>Actinomycetota</taxon>
        <taxon>Actinomycetes</taxon>
        <taxon>Kitasatosporales</taxon>
        <taxon>Streptomycetaceae</taxon>
        <taxon>Streptomyces</taxon>
    </lineage>
</organism>
<evidence type="ECO:0000256" key="6">
    <source>
        <dbReference type="ARBA" id="ARBA00022963"/>
    </source>
</evidence>
<evidence type="ECO:0000256" key="1">
    <source>
        <dbReference type="ARBA" id="ARBA00005005"/>
    </source>
</evidence>
<reference evidence="16 17" key="1">
    <citation type="submission" date="2017-05" db="EMBL/GenBank/DDBJ databases">
        <title>Complete genome sequence of Streptomyces sp. SCSIO 03032 revealed the diverse biosynthetic pathways for its bioactive secondary metabolites.</title>
        <authorList>
            <person name="Ma L."/>
            <person name="Zhu Y."/>
            <person name="Zhang W."/>
            <person name="Zhang G."/>
            <person name="Tian X."/>
            <person name="Zhang S."/>
            <person name="Zhang C."/>
        </authorList>
    </citation>
    <scope>NUCLEOTIDE SEQUENCE [LARGE SCALE GENOMIC DNA]</scope>
    <source>
        <strain evidence="16 17">SCSIO 03032</strain>
    </source>
</reference>
<dbReference type="InterPro" id="IPR050136">
    <property type="entry name" value="FA_oxidation_alpha_subunit"/>
</dbReference>
<dbReference type="AlphaFoldDB" id="A0A1W7CSI0"/>
<dbReference type="Pfam" id="PF02737">
    <property type="entry name" value="3HCDH_N"/>
    <property type="match status" value="1"/>
</dbReference>
<evidence type="ECO:0000313" key="16">
    <source>
        <dbReference type="EMBL" id="ARQ67707.1"/>
    </source>
</evidence>
<comment type="catalytic activity">
    <reaction evidence="12">
        <text>a (3S)-3-hydroxyacyl-CoA + NAD(+) = a 3-oxoacyl-CoA + NADH + H(+)</text>
        <dbReference type="Rhea" id="RHEA:22432"/>
        <dbReference type="ChEBI" id="CHEBI:15378"/>
        <dbReference type="ChEBI" id="CHEBI:57318"/>
        <dbReference type="ChEBI" id="CHEBI:57540"/>
        <dbReference type="ChEBI" id="CHEBI:57945"/>
        <dbReference type="ChEBI" id="CHEBI:90726"/>
        <dbReference type="EC" id="1.1.1.35"/>
    </reaction>
</comment>
<evidence type="ECO:0000256" key="11">
    <source>
        <dbReference type="ARBA" id="ARBA00023268"/>
    </source>
</evidence>
<evidence type="ECO:0000256" key="4">
    <source>
        <dbReference type="ARBA" id="ARBA00009463"/>
    </source>
</evidence>
<evidence type="ECO:0000313" key="17">
    <source>
        <dbReference type="Proteomes" id="UP000194218"/>
    </source>
</evidence>
<dbReference type="InterPro" id="IPR006176">
    <property type="entry name" value="3-OHacyl-CoA_DH_NAD-bd"/>
</dbReference>
<dbReference type="CDD" id="cd06558">
    <property type="entry name" value="crotonase-like"/>
    <property type="match status" value="1"/>
</dbReference>
<feature type="domain" description="3-hydroxyacyl-CoA dehydrogenase NAD binding" evidence="15">
    <location>
        <begin position="336"/>
        <end position="513"/>
    </location>
</feature>
<keyword evidence="6" id="KW-0442">Lipid degradation</keyword>
<dbReference type="GO" id="GO:0006635">
    <property type="term" value="P:fatty acid beta-oxidation"/>
    <property type="evidence" value="ECO:0007669"/>
    <property type="project" value="UniProtKB-UniPathway"/>
</dbReference>
<dbReference type="PANTHER" id="PTHR43612">
    <property type="entry name" value="TRIFUNCTIONAL ENZYME SUBUNIT ALPHA"/>
    <property type="match status" value="1"/>
</dbReference>
<dbReference type="Gene3D" id="1.10.1040.50">
    <property type="match status" value="1"/>
</dbReference>
<evidence type="ECO:0000256" key="5">
    <source>
        <dbReference type="ARBA" id="ARBA00022832"/>
    </source>
</evidence>
<feature type="domain" description="3-hydroxyacyl-CoA dehydrogenase C-terminal" evidence="14">
    <location>
        <begin position="516"/>
        <end position="616"/>
    </location>
</feature>
<evidence type="ECO:0000256" key="8">
    <source>
        <dbReference type="ARBA" id="ARBA00023027"/>
    </source>
</evidence>
<dbReference type="SUPFAM" id="SSF52096">
    <property type="entry name" value="ClpP/crotonase"/>
    <property type="match status" value="1"/>
</dbReference>
<dbReference type="Pfam" id="PF00378">
    <property type="entry name" value="ECH_1"/>
    <property type="match status" value="1"/>
</dbReference>
<dbReference type="UniPathway" id="UPA00659"/>
<evidence type="ECO:0000259" key="14">
    <source>
        <dbReference type="Pfam" id="PF00725"/>
    </source>
</evidence>
<dbReference type="OrthoDB" id="9771883at2"/>
<comment type="similarity">
    <text evidence="3">In the central section; belongs to the 3-hydroxyacyl-CoA dehydrogenase family.</text>
</comment>
<dbReference type="KEGG" id="smao:CAG99_01655"/>
<dbReference type="Proteomes" id="UP000194218">
    <property type="component" value="Chromosome"/>
</dbReference>
<accession>A0A1W7CSI0</accession>
<name>A0A1W7CSI0_9ACTN</name>
<dbReference type="InterPro" id="IPR001753">
    <property type="entry name" value="Enoyl-CoA_hydra/iso"/>
</dbReference>
<dbReference type="FunFam" id="1.10.1040.50:FF:000005">
    <property type="entry name" value="Probable 3-hydroxyacyl-CoA dehydrogenase"/>
    <property type="match status" value="1"/>
</dbReference>
<keyword evidence="17" id="KW-1185">Reference proteome</keyword>
<comment type="pathway">
    <text evidence="1">Lipid metabolism; fatty acid beta-oxidation.</text>
</comment>
<dbReference type="PANTHER" id="PTHR43612:SF3">
    <property type="entry name" value="TRIFUNCTIONAL ENZYME SUBUNIT ALPHA, MITOCHONDRIAL"/>
    <property type="match status" value="1"/>
</dbReference>
<dbReference type="SUPFAM" id="SSF48179">
    <property type="entry name" value="6-phosphogluconate dehydrogenase C-terminal domain-like"/>
    <property type="match status" value="2"/>
</dbReference>
<keyword evidence="7" id="KW-0560">Oxidoreductase</keyword>
<protein>
    <submittedName>
        <fullName evidence="16">3-hydroxyacyl-CoA dehydrogenase</fullName>
    </submittedName>
</protein>
<keyword evidence="5" id="KW-0276">Fatty acid metabolism</keyword>
<dbReference type="RefSeq" id="WP_086157230.1">
    <property type="nucleotide sequence ID" value="NZ_CP021121.1"/>
</dbReference>
<dbReference type="InterPro" id="IPR008927">
    <property type="entry name" value="6-PGluconate_DH-like_C_sf"/>
</dbReference>
<dbReference type="FunFam" id="3.90.226.10:FF:000047">
    <property type="entry name" value="Probable 3-hydroxyacyl-CoA dehydrogenase"/>
    <property type="match status" value="1"/>
</dbReference>
<keyword evidence="11" id="KW-0511">Multifunctional enzyme</keyword>
<evidence type="ECO:0000256" key="13">
    <source>
        <dbReference type="SAM" id="MobiDB-lite"/>
    </source>
</evidence>
<sequence length="736" mass="77722">MSQSNESRETQASHATHGTIRWERDADGVVTLTLDDPERSANTMNAAFVASLTEVADRLAAEADTVRGVIVTSAKDTFFAGGDLAELITAGPEDAARVFETGLRVKKALRRIETLGRPVVAAIGGTALGGGFEIALACHHRIVLDAPDCRVGLPEVTLGLLPGGGGVVRTVRLLGVVGALRDVLLEGRRLRPAAARELGLVHEVVTTRDELLERARAFVLAHPESAQPWDAPGYRMPGGTPADPRLAQVLPSLPATLAQRTGGAPYPAPRNILAAAVEGAQVDFETAQTIEARYFTELVTGQTAKNMIQAFFFDLRAVNSGAGRAATAPTRPAARVAVVGAGLMGAGIAHACAAAGLDVVLKDVTHEAAARGKEHSAGLLAKALASGRTTEAERDAHLARITPTAAAGDLAGCDVVIEAVFEDQALKEKVFEEIGGAVAPDALLCTNTSTLPVSRLARAADRPEDFIGLHFFWPAERMPLVEIIKGERTSPEALARAVDLARRLGKSPIVVGDARGFFTSHVIGRFLEEALAMVGEGVDPVSLERAAAAVGYPTPPLALLDRMTLGLPRRVWQEARAAAEAAGETWRPGPGAAVIDRMIDEFGRPGRGAGAGFYEYEEDRRLRLWPGLRTHFAREDAAVPFGDMGERLLFSESLAAVRLLQDGVLTSVADANVGSLLGIGFPGWTGGVLQYVNGYPGGPAGFTARADALVERYGRRFEPPALLREHAAAGRPFHDS</sequence>
<keyword evidence="8" id="KW-0520">NAD</keyword>
<dbReference type="GO" id="GO:0070403">
    <property type="term" value="F:NAD+ binding"/>
    <property type="evidence" value="ECO:0007669"/>
    <property type="project" value="InterPro"/>
</dbReference>
<evidence type="ECO:0000256" key="12">
    <source>
        <dbReference type="ARBA" id="ARBA00049556"/>
    </source>
</evidence>
<proteinExistence type="inferred from homology"/>
<gene>
    <name evidence="16" type="ORF">CAG99_01655</name>
</gene>
<dbReference type="Gene3D" id="3.40.50.720">
    <property type="entry name" value="NAD(P)-binding Rossmann-like Domain"/>
    <property type="match status" value="1"/>
</dbReference>
<dbReference type="EMBL" id="CP021121">
    <property type="protein sequence ID" value="ARQ67707.1"/>
    <property type="molecule type" value="Genomic_DNA"/>
</dbReference>
<evidence type="ECO:0000256" key="7">
    <source>
        <dbReference type="ARBA" id="ARBA00023002"/>
    </source>
</evidence>
<evidence type="ECO:0000256" key="10">
    <source>
        <dbReference type="ARBA" id="ARBA00023239"/>
    </source>
</evidence>
<comment type="similarity">
    <text evidence="4">Belongs to the 3-hydroxyacyl-CoA dehydrogenase family.</text>
</comment>
<dbReference type="SUPFAM" id="SSF51735">
    <property type="entry name" value="NAD(P)-binding Rossmann-fold domains"/>
    <property type="match status" value="1"/>
</dbReference>
<dbReference type="GO" id="GO:0004300">
    <property type="term" value="F:enoyl-CoA hydratase activity"/>
    <property type="evidence" value="ECO:0007669"/>
    <property type="project" value="TreeGrafter"/>
</dbReference>
<dbReference type="Pfam" id="PF00725">
    <property type="entry name" value="3HCDH"/>
    <property type="match status" value="1"/>
</dbReference>
<evidence type="ECO:0000256" key="2">
    <source>
        <dbReference type="ARBA" id="ARBA00005086"/>
    </source>
</evidence>
<evidence type="ECO:0000256" key="9">
    <source>
        <dbReference type="ARBA" id="ARBA00023098"/>
    </source>
</evidence>
<keyword evidence="10" id="KW-0456">Lyase</keyword>
<dbReference type="InterPro" id="IPR036291">
    <property type="entry name" value="NAD(P)-bd_dom_sf"/>
</dbReference>
<dbReference type="InterPro" id="IPR006108">
    <property type="entry name" value="3HC_DH_C"/>
</dbReference>
<dbReference type="FunFam" id="3.40.50.720:FF:000009">
    <property type="entry name" value="Fatty oxidation complex, alpha subunit"/>
    <property type="match status" value="1"/>
</dbReference>